<reference evidence="1" key="1">
    <citation type="journal article" date="2021" name="New Phytol.">
        <title>Evolutionary innovations through gain and loss of genes in the ectomycorrhizal Boletales.</title>
        <authorList>
            <person name="Wu G."/>
            <person name="Miyauchi S."/>
            <person name="Morin E."/>
            <person name="Kuo A."/>
            <person name="Drula E."/>
            <person name="Varga T."/>
            <person name="Kohler A."/>
            <person name="Feng B."/>
            <person name="Cao Y."/>
            <person name="Lipzen A."/>
            <person name="Daum C."/>
            <person name="Hundley H."/>
            <person name="Pangilinan J."/>
            <person name="Johnson J."/>
            <person name="Barry K."/>
            <person name="LaButti K."/>
            <person name="Ng V."/>
            <person name="Ahrendt S."/>
            <person name="Min B."/>
            <person name="Choi I.G."/>
            <person name="Park H."/>
            <person name="Plett J.M."/>
            <person name="Magnuson J."/>
            <person name="Spatafora J.W."/>
            <person name="Nagy L.G."/>
            <person name="Henrissat B."/>
            <person name="Grigoriev I.V."/>
            <person name="Yang Z.L."/>
            <person name="Xu J."/>
            <person name="Martin F.M."/>
        </authorList>
    </citation>
    <scope>NUCLEOTIDE SEQUENCE</scope>
    <source>
        <strain evidence="1">KUC20120723A-06</strain>
    </source>
</reference>
<comment type="caution">
    <text evidence="1">The sequence shown here is derived from an EMBL/GenBank/DDBJ whole genome shotgun (WGS) entry which is preliminary data.</text>
</comment>
<keyword evidence="2" id="KW-1185">Reference proteome</keyword>
<organism evidence="1 2">
    <name type="scientific">Leucogyrophana mollusca</name>
    <dbReference type="NCBI Taxonomy" id="85980"/>
    <lineage>
        <taxon>Eukaryota</taxon>
        <taxon>Fungi</taxon>
        <taxon>Dikarya</taxon>
        <taxon>Basidiomycota</taxon>
        <taxon>Agaricomycotina</taxon>
        <taxon>Agaricomycetes</taxon>
        <taxon>Agaricomycetidae</taxon>
        <taxon>Boletales</taxon>
        <taxon>Boletales incertae sedis</taxon>
        <taxon>Leucogyrophana</taxon>
    </lineage>
</organism>
<feature type="non-terminal residue" evidence="1">
    <location>
        <position position="1"/>
    </location>
</feature>
<gene>
    <name evidence="1" type="ORF">BV22DRAFT_986220</name>
</gene>
<accession>A0ACB8AWC1</accession>
<evidence type="ECO:0000313" key="2">
    <source>
        <dbReference type="Proteomes" id="UP000790709"/>
    </source>
</evidence>
<name>A0ACB8AWC1_9AGAM</name>
<sequence>LKFLPAYSPDLNPIKESFSAGKSRGYTEYQHAHLMLLIVKHYLRRHWQRLQDSRFLVLDFMEACFAAVTPAKARGWFTDCGY</sequence>
<dbReference type="Proteomes" id="UP000790709">
    <property type="component" value="Unassembled WGS sequence"/>
</dbReference>
<feature type="non-terminal residue" evidence="1">
    <location>
        <position position="82"/>
    </location>
</feature>
<protein>
    <submittedName>
        <fullName evidence="1">Uncharacterized protein</fullName>
    </submittedName>
</protein>
<evidence type="ECO:0000313" key="1">
    <source>
        <dbReference type="EMBL" id="KAH7917677.1"/>
    </source>
</evidence>
<proteinExistence type="predicted"/>
<dbReference type="EMBL" id="MU266970">
    <property type="protein sequence ID" value="KAH7917677.1"/>
    <property type="molecule type" value="Genomic_DNA"/>
</dbReference>